<sequence length="142" mass="17121">MKKILFAVMAILFLQSTKAQTFLNSKDELSKHSEKVMNFLKDSEFQKAFTELQVYWPLPENEMKQLESQTIKQFNMVADRFGNIIGFDFIRDESIKDYAIKKIYVLRFEKHMIRVLFTYYKNNDGWILNGFKWDDQFDELFE</sequence>
<dbReference type="Proteomes" id="UP000233535">
    <property type="component" value="Unassembled WGS sequence"/>
</dbReference>
<evidence type="ECO:0000313" key="2">
    <source>
        <dbReference type="EMBL" id="PKQ62202.1"/>
    </source>
</evidence>
<accession>A0A2N3HVX9</accession>
<keyword evidence="3" id="KW-1185">Reference proteome</keyword>
<feature type="chain" id="PRO_5014904295" description="DUF4864 domain-containing protein" evidence="1">
    <location>
        <begin position="20"/>
        <end position="142"/>
    </location>
</feature>
<evidence type="ECO:0000256" key="1">
    <source>
        <dbReference type="SAM" id="SignalP"/>
    </source>
</evidence>
<reference evidence="2 3" key="1">
    <citation type="journal article" date="2017" name="Front. Microbiol.">
        <title>Labilibaculum manganireducens gen. nov., sp. nov. and Labilibaculum filiforme sp. nov., Novel Bacteroidetes Isolated from Subsurface Sediments of the Baltic Sea.</title>
        <authorList>
            <person name="Vandieken V."/>
            <person name="Marshall I.P."/>
            <person name="Niemann H."/>
            <person name="Engelen B."/>
            <person name="Cypionka H."/>
        </authorList>
    </citation>
    <scope>NUCLEOTIDE SEQUENCE [LARGE SCALE GENOMIC DNA]</scope>
    <source>
        <strain evidence="2 3">59.16B</strain>
    </source>
</reference>
<evidence type="ECO:0008006" key="4">
    <source>
        <dbReference type="Google" id="ProtNLM"/>
    </source>
</evidence>
<comment type="caution">
    <text evidence="2">The sequence shown here is derived from an EMBL/GenBank/DDBJ whole genome shotgun (WGS) entry which is preliminary data.</text>
</comment>
<name>A0A2N3HVX9_9BACT</name>
<dbReference type="RefSeq" id="WP_101261852.1">
    <property type="nucleotide sequence ID" value="NZ_MVDD01000009.1"/>
</dbReference>
<dbReference type="EMBL" id="MVDD01000009">
    <property type="protein sequence ID" value="PKQ62202.1"/>
    <property type="molecule type" value="Genomic_DNA"/>
</dbReference>
<feature type="signal peptide" evidence="1">
    <location>
        <begin position="1"/>
        <end position="19"/>
    </location>
</feature>
<dbReference type="AlphaFoldDB" id="A0A2N3HVX9"/>
<dbReference type="OrthoDB" id="1367364at2"/>
<proteinExistence type="predicted"/>
<keyword evidence="1" id="KW-0732">Signal</keyword>
<protein>
    <recommendedName>
        <fullName evidence="4">DUF4864 domain-containing protein</fullName>
    </recommendedName>
</protein>
<organism evidence="2 3">
    <name type="scientific">Labilibaculum filiforme</name>
    <dbReference type="NCBI Taxonomy" id="1940526"/>
    <lineage>
        <taxon>Bacteria</taxon>
        <taxon>Pseudomonadati</taxon>
        <taxon>Bacteroidota</taxon>
        <taxon>Bacteroidia</taxon>
        <taxon>Marinilabiliales</taxon>
        <taxon>Marinifilaceae</taxon>
        <taxon>Labilibaculum</taxon>
    </lineage>
</organism>
<evidence type="ECO:0000313" key="3">
    <source>
        <dbReference type="Proteomes" id="UP000233535"/>
    </source>
</evidence>
<gene>
    <name evidence="2" type="ORF">BZG02_12855</name>
</gene>